<dbReference type="EMBL" id="CAJOBI010098703">
    <property type="protein sequence ID" value="CAF4577221.1"/>
    <property type="molecule type" value="Genomic_DNA"/>
</dbReference>
<feature type="non-terminal residue" evidence="2">
    <location>
        <position position="40"/>
    </location>
</feature>
<dbReference type="Proteomes" id="UP000676336">
    <property type="component" value="Unassembled WGS sequence"/>
</dbReference>
<reference evidence="2" key="1">
    <citation type="submission" date="2021-02" db="EMBL/GenBank/DDBJ databases">
        <authorList>
            <person name="Nowell W R."/>
        </authorList>
    </citation>
    <scope>NUCLEOTIDE SEQUENCE</scope>
</reference>
<evidence type="ECO:0000313" key="3">
    <source>
        <dbReference type="Proteomes" id="UP000676336"/>
    </source>
</evidence>
<evidence type="ECO:0000256" key="1">
    <source>
        <dbReference type="SAM" id="MobiDB-lite"/>
    </source>
</evidence>
<name>A0A8S2YZG6_9BILA</name>
<protein>
    <submittedName>
        <fullName evidence="2">Uncharacterized protein</fullName>
    </submittedName>
</protein>
<evidence type="ECO:0000313" key="2">
    <source>
        <dbReference type="EMBL" id="CAF4577221.1"/>
    </source>
</evidence>
<dbReference type="AlphaFoldDB" id="A0A8S2YZG6"/>
<feature type="region of interest" description="Disordered" evidence="1">
    <location>
        <begin position="1"/>
        <end position="40"/>
    </location>
</feature>
<gene>
    <name evidence="2" type="ORF">SMN809_LOCUS38121</name>
</gene>
<accession>A0A8S2YZG6</accession>
<sequence length="40" mass="4366">MSNNKKQKLDHQSLSPDCETMPTNTLNIPGGPNGDINILE</sequence>
<comment type="caution">
    <text evidence="2">The sequence shown here is derived from an EMBL/GenBank/DDBJ whole genome shotgun (WGS) entry which is preliminary data.</text>
</comment>
<organism evidence="2 3">
    <name type="scientific">Rotaria magnacalcarata</name>
    <dbReference type="NCBI Taxonomy" id="392030"/>
    <lineage>
        <taxon>Eukaryota</taxon>
        <taxon>Metazoa</taxon>
        <taxon>Spiralia</taxon>
        <taxon>Gnathifera</taxon>
        <taxon>Rotifera</taxon>
        <taxon>Eurotatoria</taxon>
        <taxon>Bdelloidea</taxon>
        <taxon>Philodinida</taxon>
        <taxon>Philodinidae</taxon>
        <taxon>Rotaria</taxon>
    </lineage>
</organism>
<proteinExistence type="predicted"/>